<evidence type="ECO:0000256" key="1">
    <source>
        <dbReference type="SAM" id="Phobius"/>
    </source>
</evidence>
<reference evidence="2" key="1">
    <citation type="submission" date="2018-10" db="EMBL/GenBank/DDBJ databases">
        <title>Population genomic analysis revealed the cold adaptation of white poplar.</title>
        <authorList>
            <person name="Liu Y.-J."/>
        </authorList>
    </citation>
    <scope>NUCLEOTIDE SEQUENCE [LARGE SCALE GENOMIC DNA]</scope>
    <source>
        <strain evidence="2">PAL-ZL1</strain>
    </source>
</reference>
<keyword evidence="1" id="KW-0812">Transmembrane</keyword>
<evidence type="ECO:0000313" key="2">
    <source>
        <dbReference type="EMBL" id="TKS13976.1"/>
    </source>
</evidence>
<comment type="caution">
    <text evidence="2">The sequence shown here is derived from an EMBL/GenBank/DDBJ whole genome shotgun (WGS) entry which is preliminary data.</text>
</comment>
<proteinExistence type="predicted"/>
<sequence length="180" mass="21092">MCILALHLDSITFEVRSTFEKAFDLASEYRQLQLHVQLQEITTDDKSLSQFLQLDQISYSQCGHINHLIPTPADWWWFFFSFPFIRKLHRRRFHVRREVKSSSEWVGLTRRRGPARYVAGITMLQIAVVSIINLLYLRDSETAISCLCGHFVILSNSRALRFHSIEFFDPLDAVSPLQIY</sequence>
<name>A0A4V6ABX9_POPAL</name>
<keyword evidence="1" id="KW-1133">Transmembrane helix</keyword>
<dbReference type="AlphaFoldDB" id="A0A4V6ABX9"/>
<keyword evidence="1" id="KW-0472">Membrane</keyword>
<organism evidence="2">
    <name type="scientific">Populus alba</name>
    <name type="common">White poplar</name>
    <dbReference type="NCBI Taxonomy" id="43335"/>
    <lineage>
        <taxon>Eukaryota</taxon>
        <taxon>Viridiplantae</taxon>
        <taxon>Streptophyta</taxon>
        <taxon>Embryophyta</taxon>
        <taxon>Tracheophyta</taxon>
        <taxon>Spermatophyta</taxon>
        <taxon>Magnoliopsida</taxon>
        <taxon>eudicotyledons</taxon>
        <taxon>Gunneridae</taxon>
        <taxon>Pentapetalae</taxon>
        <taxon>rosids</taxon>
        <taxon>fabids</taxon>
        <taxon>Malpighiales</taxon>
        <taxon>Salicaceae</taxon>
        <taxon>Saliceae</taxon>
        <taxon>Populus</taxon>
    </lineage>
</organism>
<accession>A0A4V6ABX9</accession>
<dbReference type="EMBL" id="RCHU01000113">
    <property type="protein sequence ID" value="TKS13976.1"/>
    <property type="molecule type" value="Genomic_DNA"/>
</dbReference>
<protein>
    <submittedName>
        <fullName evidence="2">Uncharacterized protein</fullName>
    </submittedName>
</protein>
<feature type="transmembrane region" description="Helical" evidence="1">
    <location>
        <begin position="117"/>
        <end position="137"/>
    </location>
</feature>
<gene>
    <name evidence="2" type="ORF">D5086_0000040500</name>
</gene>